<evidence type="ECO:0000313" key="2">
    <source>
        <dbReference type="Proteomes" id="UP001153404"/>
    </source>
</evidence>
<proteinExistence type="predicted"/>
<dbReference type="RefSeq" id="WP_277532693.1">
    <property type="nucleotide sequence ID" value="NZ_JAPDIA010000003.1"/>
</dbReference>
<organism evidence="1 2">
    <name type="scientific">Cohnella rhizosphaerae</name>
    <dbReference type="NCBI Taxonomy" id="1457232"/>
    <lineage>
        <taxon>Bacteria</taxon>
        <taxon>Bacillati</taxon>
        <taxon>Bacillota</taxon>
        <taxon>Bacilli</taxon>
        <taxon>Bacillales</taxon>
        <taxon>Paenibacillaceae</taxon>
        <taxon>Cohnella</taxon>
    </lineage>
</organism>
<dbReference type="Proteomes" id="UP001153404">
    <property type="component" value="Unassembled WGS sequence"/>
</dbReference>
<gene>
    <name evidence="1" type="ORF">OMP40_16010</name>
</gene>
<keyword evidence="2" id="KW-1185">Reference proteome</keyword>
<protein>
    <submittedName>
        <fullName evidence="1">Uncharacterized protein</fullName>
    </submittedName>
</protein>
<reference evidence="1" key="1">
    <citation type="submission" date="2022-10" db="EMBL/GenBank/DDBJ databases">
        <title>Comparative genomic analysis of Cohnella hashimotonis sp. nov., isolated from the International Space Station.</title>
        <authorList>
            <person name="Simpson A."/>
            <person name="Venkateswaran K."/>
        </authorList>
    </citation>
    <scope>NUCLEOTIDE SEQUENCE</scope>
    <source>
        <strain evidence="1">DSM 28161</strain>
    </source>
</reference>
<name>A0A9X4KTX8_9BACL</name>
<evidence type="ECO:0000313" key="1">
    <source>
        <dbReference type="EMBL" id="MDG0810708.1"/>
    </source>
</evidence>
<dbReference type="AlphaFoldDB" id="A0A9X4KTX8"/>
<comment type="caution">
    <text evidence="1">The sequence shown here is derived from an EMBL/GenBank/DDBJ whole genome shotgun (WGS) entry which is preliminary data.</text>
</comment>
<sequence length="179" mass="20860">MPGRVAKWKRIKYEAYKRLSLKQEQAALGKELLLGGEYAYYEELAVLAGENKEAFYRRIIAELREAGGWRSRDVYLRLILENNDLPELMDYVRTAPSEIETHAERLATDYRDEVLQIYERYIDRQAEQSTDRKGYRAVCGVIKRYKKIAGEARQAEVVSRLKAAYGRRPAFMDELAKLS</sequence>
<dbReference type="EMBL" id="JAPDIA010000003">
    <property type="protein sequence ID" value="MDG0810708.1"/>
    <property type="molecule type" value="Genomic_DNA"/>
</dbReference>
<accession>A0A9X4KTX8</accession>